<reference evidence="1" key="1">
    <citation type="submission" date="2019-08" db="EMBL/GenBank/DDBJ databases">
        <authorList>
            <person name="Kucharzyk K."/>
            <person name="Murdoch R.W."/>
            <person name="Higgins S."/>
            <person name="Loffler F."/>
        </authorList>
    </citation>
    <scope>NUCLEOTIDE SEQUENCE</scope>
</reference>
<dbReference type="EMBL" id="VSSQ01043196">
    <property type="protein sequence ID" value="MPM96861.1"/>
    <property type="molecule type" value="Genomic_DNA"/>
</dbReference>
<organism evidence="1">
    <name type="scientific">bioreactor metagenome</name>
    <dbReference type="NCBI Taxonomy" id="1076179"/>
    <lineage>
        <taxon>unclassified sequences</taxon>
        <taxon>metagenomes</taxon>
        <taxon>ecological metagenomes</taxon>
    </lineage>
</organism>
<accession>A0A645E5L1</accession>
<dbReference type="AlphaFoldDB" id="A0A645E5L1"/>
<proteinExistence type="predicted"/>
<evidence type="ECO:0000313" key="1">
    <source>
        <dbReference type="EMBL" id="MPM96861.1"/>
    </source>
</evidence>
<gene>
    <name evidence="1" type="ORF">SDC9_144026</name>
</gene>
<name>A0A645E5L1_9ZZZZ</name>
<sequence length="132" mass="14578">MARDHHRVEPVIGEPRGPLPDLVGDQFVVGLGDEQFRSLRQRLGHHLVPARRGPVAGHPGQYPGDHLRRVRVEDQDSHDRLAKLTAHWKSTLMPSAQAFGVEYSRGLWLMPSYLPGTKTIPVGQIAAISPAS</sequence>
<protein>
    <submittedName>
        <fullName evidence="1">Uncharacterized protein</fullName>
    </submittedName>
</protein>
<comment type="caution">
    <text evidence="1">The sequence shown here is derived from an EMBL/GenBank/DDBJ whole genome shotgun (WGS) entry which is preliminary data.</text>
</comment>